<dbReference type="EMBL" id="KK198759">
    <property type="protein sequence ID" value="KCW65091.1"/>
    <property type="molecule type" value="Genomic_DNA"/>
</dbReference>
<dbReference type="OMA" id="NEDEPWR"/>
<dbReference type="FunCoup" id="A0A059BGT1">
    <property type="interactions" value="462"/>
</dbReference>
<feature type="domain" description="DUF6817" evidence="1">
    <location>
        <begin position="48"/>
        <end position="132"/>
    </location>
</feature>
<organism evidence="2">
    <name type="scientific">Eucalyptus grandis</name>
    <name type="common">Flooded gum</name>
    <dbReference type="NCBI Taxonomy" id="71139"/>
    <lineage>
        <taxon>Eukaryota</taxon>
        <taxon>Viridiplantae</taxon>
        <taxon>Streptophyta</taxon>
        <taxon>Embryophyta</taxon>
        <taxon>Tracheophyta</taxon>
        <taxon>Spermatophyta</taxon>
        <taxon>Magnoliopsida</taxon>
        <taxon>eudicotyledons</taxon>
        <taxon>Gunneridae</taxon>
        <taxon>Pentapetalae</taxon>
        <taxon>rosids</taxon>
        <taxon>malvids</taxon>
        <taxon>Myrtales</taxon>
        <taxon>Myrtaceae</taxon>
        <taxon>Myrtoideae</taxon>
        <taxon>Eucalypteae</taxon>
        <taxon>Eucalyptus</taxon>
    </lineage>
</organism>
<dbReference type="PANTHER" id="PTHR37391:SF2">
    <property type="entry name" value="E3 UBIQUITIN-PROTEIN LIGASE"/>
    <property type="match status" value="1"/>
</dbReference>
<name>A0A059BGT1_EUCGR</name>
<gene>
    <name evidence="2" type="ORF">EUGRSUZ_G02595</name>
</gene>
<dbReference type="Gramene" id="KCW65091">
    <property type="protein sequence ID" value="KCW65091"/>
    <property type="gene ID" value="EUGRSUZ_G02595"/>
</dbReference>
<dbReference type="eggNOG" id="ENOG502QT11">
    <property type="taxonomic scope" value="Eukaryota"/>
</dbReference>
<dbReference type="Pfam" id="PF20680">
    <property type="entry name" value="DUF6817"/>
    <property type="match status" value="1"/>
</dbReference>
<evidence type="ECO:0000259" key="1">
    <source>
        <dbReference type="Pfam" id="PF20680"/>
    </source>
</evidence>
<accession>A0A059BGT1</accession>
<evidence type="ECO:0000313" key="2">
    <source>
        <dbReference type="EMBL" id="KCW65091.1"/>
    </source>
</evidence>
<proteinExistence type="predicted"/>
<protein>
    <recommendedName>
        <fullName evidence="1">DUF6817 domain-containing protein</fullName>
    </recommendedName>
</protein>
<reference evidence="2" key="1">
    <citation type="submission" date="2013-07" db="EMBL/GenBank/DDBJ databases">
        <title>The genome of Eucalyptus grandis.</title>
        <authorList>
            <person name="Schmutz J."/>
            <person name="Hayes R."/>
            <person name="Myburg A."/>
            <person name="Tuskan G."/>
            <person name="Grattapaglia D."/>
            <person name="Rokhsar D.S."/>
        </authorList>
    </citation>
    <scope>NUCLEOTIDE SEQUENCE</scope>
    <source>
        <tissue evidence="2">Leaf extractions</tissue>
    </source>
</reference>
<dbReference type="PANTHER" id="PTHR37391">
    <property type="entry name" value="E3 UBIQUITIN-PROTEIN LIGASE"/>
    <property type="match status" value="1"/>
</dbReference>
<dbReference type="InterPro" id="IPR049202">
    <property type="entry name" value="DUF6817"/>
</dbReference>
<sequence length="439" mass="50049">MVSTAPPQSLSPRTTTKDLQALLDDARPFLRGELEVIDPRLPSLVATLRSAGVGECWHKTTSFLEHHVNTYRILRLWGAPDAVCLAGMFHSAYSPYPTIDLALFEPNTSRDVVRSHVGDAAERLVYLYCVLPKVTFIFDDLLFRYEDLELVEHLKFSEMSLQNAKKKGEFKGDEAWRKKVQSLLPAQGVLMKDGKTGEDVLVSRRVVAILLIMIMADFSDYFFGFQDTLFENSDGRLELTGNNFWALWPGDGKPGLWMNSMSRMAAVYMLIAREEEISMLEKKMDTSNADSKLPSKERDEDIQLVVPPVFQSCSRVLGTRDQIEARDKYWEAVCEASKSGGAEHYDAVERRLRESIKKNPFIGEPRVVLGQLCLGKGRYEEAEMEAEAGLRLLLEWGTPWDKRMSWEAWVAWARVLLMKARERSWPKTSREILLLGMVR</sequence>
<dbReference type="InParanoid" id="A0A059BGT1"/>
<dbReference type="AlphaFoldDB" id="A0A059BGT1"/>